<protein>
    <recommendedName>
        <fullName evidence="1">Aminoglycoside phosphotransferase domain-containing protein</fullName>
    </recommendedName>
</protein>
<reference evidence="2" key="1">
    <citation type="submission" date="2018-05" db="EMBL/GenBank/DDBJ databases">
        <authorList>
            <person name="Lanie J.A."/>
            <person name="Ng W.-L."/>
            <person name="Kazmierczak K.M."/>
            <person name="Andrzejewski T.M."/>
            <person name="Davidsen T.M."/>
            <person name="Wayne K.J."/>
            <person name="Tettelin H."/>
            <person name="Glass J.I."/>
            <person name="Rusch D."/>
            <person name="Podicherti R."/>
            <person name="Tsui H.-C.T."/>
            <person name="Winkler M.E."/>
        </authorList>
    </citation>
    <scope>NUCLEOTIDE SEQUENCE</scope>
</reference>
<name>A0A382VZL3_9ZZZZ</name>
<gene>
    <name evidence="2" type="ORF">METZ01_LOCUS404836</name>
</gene>
<proteinExistence type="predicted"/>
<dbReference type="SUPFAM" id="SSF56112">
    <property type="entry name" value="Protein kinase-like (PK-like)"/>
    <property type="match status" value="1"/>
</dbReference>
<sequence length="146" mass="16534">MKNGNIELELFLTNAAGSKTARIIDRYKLTSGAIQENWALDVEFSGGPLTGLQELCLRMDAPTRIDNSRSRIEEFAFLKLAYENGVRVPEPLFCCKDKKIIGRQFFIMRRIPGVADARRVTQFKRSIDQQDKLLFDLGTELAAIHA</sequence>
<dbReference type="Pfam" id="PF01636">
    <property type="entry name" value="APH"/>
    <property type="match status" value="1"/>
</dbReference>
<dbReference type="InterPro" id="IPR011009">
    <property type="entry name" value="Kinase-like_dom_sf"/>
</dbReference>
<accession>A0A382VZL3</accession>
<feature type="domain" description="Aminoglycoside phosphotransferase" evidence="1">
    <location>
        <begin position="53"/>
        <end position="146"/>
    </location>
</feature>
<organism evidence="2">
    <name type="scientific">marine metagenome</name>
    <dbReference type="NCBI Taxonomy" id="408172"/>
    <lineage>
        <taxon>unclassified sequences</taxon>
        <taxon>metagenomes</taxon>
        <taxon>ecological metagenomes</taxon>
    </lineage>
</organism>
<dbReference type="Gene3D" id="3.30.200.20">
    <property type="entry name" value="Phosphorylase Kinase, domain 1"/>
    <property type="match status" value="1"/>
</dbReference>
<evidence type="ECO:0000313" key="2">
    <source>
        <dbReference type="EMBL" id="SVD51982.1"/>
    </source>
</evidence>
<feature type="non-terminal residue" evidence="2">
    <location>
        <position position="146"/>
    </location>
</feature>
<dbReference type="InterPro" id="IPR002575">
    <property type="entry name" value="Aminoglycoside_PTrfase"/>
</dbReference>
<dbReference type="EMBL" id="UINC01155875">
    <property type="protein sequence ID" value="SVD51982.1"/>
    <property type="molecule type" value="Genomic_DNA"/>
</dbReference>
<evidence type="ECO:0000259" key="1">
    <source>
        <dbReference type="Pfam" id="PF01636"/>
    </source>
</evidence>
<dbReference type="AlphaFoldDB" id="A0A382VZL3"/>